<gene>
    <name evidence="2" type="ORF">MAXJ12_27463</name>
</gene>
<dbReference type="RefSeq" id="WP_008839065.1">
    <property type="nucleotide sequence ID" value="NZ_AHAM01000242.1"/>
</dbReference>
<dbReference type="Proteomes" id="UP000003250">
    <property type="component" value="Unassembled WGS sequence"/>
</dbReference>
<accession>H0HZ58</accession>
<reference evidence="2 3" key="1">
    <citation type="journal article" date="2012" name="J. Bacteriol.">
        <title>Draft Genome Sequence of Mesorhizobium alhagi CCNWXJ12-2T, a Novel Salt-Resistant Species Isolated from the Desert of Northwestern China.</title>
        <authorList>
            <person name="Zhou M."/>
            <person name="Chen W."/>
            <person name="Chen H."/>
            <person name="Wei G."/>
        </authorList>
    </citation>
    <scope>NUCLEOTIDE SEQUENCE [LARGE SCALE GENOMIC DNA]</scope>
    <source>
        <strain evidence="2 3">CCNWXJ12-2</strain>
    </source>
</reference>
<dbReference type="EMBL" id="AHAM01000242">
    <property type="protein sequence ID" value="EHK54012.1"/>
    <property type="molecule type" value="Genomic_DNA"/>
</dbReference>
<dbReference type="OrthoDB" id="996425at2"/>
<feature type="chain" id="PRO_5003534233" evidence="1">
    <location>
        <begin position="21"/>
        <end position="157"/>
    </location>
</feature>
<dbReference type="PATRIC" id="fig|1107882.3.peg.5313"/>
<keyword evidence="3" id="KW-1185">Reference proteome</keyword>
<keyword evidence="1" id="KW-0732">Signal</keyword>
<name>H0HZ58_9HYPH</name>
<evidence type="ECO:0000313" key="2">
    <source>
        <dbReference type="EMBL" id="EHK54012.1"/>
    </source>
</evidence>
<sequence length="157" mass="17988">MNRILLVFSALMLSLAQAGAQEWQQFGIQRFGFVFEVPPEFELLHRSEDGDGAAFHSPDGALLAVWGTDVAEGDFLPQVKKQISRDEKEGWKFTYRRLTREWASYSGIKDDQIRYVRGITVCGNRAAMFLMDYSRDQKVAYDPVVTRMVRSLKPEDC</sequence>
<proteinExistence type="predicted"/>
<organism evidence="2 3">
    <name type="scientific">Mesorhizobium alhagi CCNWXJ12-2</name>
    <dbReference type="NCBI Taxonomy" id="1107882"/>
    <lineage>
        <taxon>Bacteria</taxon>
        <taxon>Pseudomonadati</taxon>
        <taxon>Pseudomonadota</taxon>
        <taxon>Alphaproteobacteria</taxon>
        <taxon>Hyphomicrobiales</taxon>
        <taxon>Phyllobacteriaceae</taxon>
        <taxon>Allomesorhizobium</taxon>
    </lineage>
</organism>
<protein>
    <submittedName>
        <fullName evidence="2">Uncharacterized protein</fullName>
    </submittedName>
</protein>
<dbReference type="AlphaFoldDB" id="H0HZ58"/>
<evidence type="ECO:0000313" key="3">
    <source>
        <dbReference type="Proteomes" id="UP000003250"/>
    </source>
</evidence>
<evidence type="ECO:0000256" key="1">
    <source>
        <dbReference type="SAM" id="SignalP"/>
    </source>
</evidence>
<feature type="signal peptide" evidence="1">
    <location>
        <begin position="1"/>
        <end position="20"/>
    </location>
</feature>